<evidence type="ECO:0000313" key="2">
    <source>
        <dbReference type="WBParaSite" id="ACRNAN_scaffold6639.g27467.t1"/>
    </source>
</evidence>
<dbReference type="WBParaSite" id="ACRNAN_scaffold6639.g27467.t1">
    <property type="protein sequence ID" value="ACRNAN_scaffold6639.g27467.t1"/>
    <property type="gene ID" value="ACRNAN_scaffold6639.g27467"/>
</dbReference>
<keyword evidence="1" id="KW-1185">Reference proteome</keyword>
<name>A0A914E9L7_9BILA</name>
<dbReference type="Proteomes" id="UP000887540">
    <property type="component" value="Unplaced"/>
</dbReference>
<sequence>MHWRTRNEAHLHKAKKFFTENNFDYDKQTISNLPTDVYQKRYDDGWVFRCELIWEL</sequence>
<dbReference type="AlphaFoldDB" id="A0A914E9L7"/>
<protein>
    <submittedName>
        <fullName evidence="2">Uncharacterized protein</fullName>
    </submittedName>
</protein>
<organism evidence="1 2">
    <name type="scientific">Acrobeloides nanus</name>
    <dbReference type="NCBI Taxonomy" id="290746"/>
    <lineage>
        <taxon>Eukaryota</taxon>
        <taxon>Metazoa</taxon>
        <taxon>Ecdysozoa</taxon>
        <taxon>Nematoda</taxon>
        <taxon>Chromadorea</taxon>
        <taxon>Rhabditida</taxon>
        <taxon>Tylenchina</taxon>
        <taxon>Cephalobomorpha</taxon>
        <taxon>Cephaloboidea</taxon>
        <taxon>Cephalobidae</taxon>
        <taxon>Acrobeloides</taxon>
    </lineage>
</organism>
<reference evidence="2" key="1">
    <citation type="submission" date="2022-11" db="UniProtKB">
        <authorList>
            <consortium name="WormBaseParasite"/>
        </authorList>
    </citation>
    <scope>IDENTIFICATION</scope>
</reference>
<accession>A0A914E9L7</accession>
<proteinExistence type="predicted"/>
<evidence type="ECO:0000313" key="1">
    <source>
        <dbReference type="Proteomes" id="UP000887540"/>
    </source>
</evidence>